<proteinExistence type="predicted"/>
<dbReference type="AlphaFoldDB" id="A0A8H6YC69"/>
<evidence type="ECO:0000313" key="2">
    <source>
        <dbReference type="Proteomes" id="UP000620124"/>
    </source>
</evidence>
<dbReference type="Proteomes" id="UP000620124">
    <property type="component" value="Unassembled WGS sequence"/>
</dbReference>
<accession>A0A8H6YC69</accession>
<dbReference type="EMBL" id="JACAZI010000006">
    <property type="protein sequence ID" value="KAF7358380.1"/>
    <property type="molecule type" value="Genomic_DNA"/>
</dbReference>
<organism evidence="1 2">
    <name type="scientific">Mycena venus</name>
    <dbReference type="NCBI Taxonomy" id="2733690"/>
    <lineage>
        <taxon>Eukaryota</taxon>
        <taxon>Fungi</taxon>
        <taxon>Dikarya</taxon>
        <taxon>Basidiomycota</taxon>
        <taxon>Agaricomycotina</taxon>
        <taxon>Agaricomycetes</taxon>
        <taxon>Agaricomycetidae</taxon>
        <taxon>Agaricales</taxon>
        <taxon>Marasmiineae</taxon>
        <taxon>Mycenaceae</taxon>
        <taxon>Mycena</taxon>
    </lineage>
</organism>
<reference evidence="1" key="1">
    <citation type="submission" date="2020-05" db="EMBL/GenBank/DDBJ databases">
        <title>Mycena genomes resolve the evolution of fungal bioluminescence.</title>
        <authorList>
            <person name="Tsai I.J."/>
        </authorList>
    </citation>
    <scope>NUCLEOTIDE SEQUENCE</scope>
    <source>
        <strain evidence="1">CCC161011</strain>
    </source>
</reference>
<dbReference type="OrthoDB" id="2992578at2759"/>
<name>A0A8H6YC69_9AGAR</name>
<gene>
    <name evidence="1" type="ORF">MVEN_00888100</name>
</gene>
<evidence type="ECO:0000313" key="1">
    <source>
        <dbReference type="EMBL" id="KAF7358380.1"/>
    </source>
</evidence>
<comment type="caution">
    <text evidence="1">The sequence shown here is derived from an EMBL/GenBank/DDBJ whole genome shotgun (WGS) entry which is preliminary data.</text>
</comment>
<protein>
    <submittedName>
        <fullName evidence="1">Uncharacterized protein</fullName>
    </submittedName>
</protein>
<keyword evidence="2" id="KW-1185">Reference proteome</keyword>
<sequence length="263" mass="29722">MPSSAPICVASVHRALPHVSKMELDASMSALFDALAFHPVAQQKLLKLDLILQTDTMIEHVENLGLPVAHPTAVIIVECETLEHYIEVFKHPDIANLLSEAEARFGFKSGASLFATDLVLRVDHEAPEEGSPRWAAMSIMKVPEDIHPKGHNDNLLPLFDDFVKMPLNEQHLRKHAIWIPNDHMNAHLSELGFPSTRESLLLALIEAETLKDLQEIIEHPTFADIFQGRTEHGHIFWRQRLLLCECDHEDQQAVIEPKEVFDV</sequence>